<keyword evidence="1" id="KW-0456">Lyase</keyword>
<dbReference type="Proteomes" id="UP000031666">
    <property type="component" value="Unassembled WGS sequence"/>
</dbReference>
<dbReference type="STRING" id="1481914.JCM19241_539"/>
<name>A0A0B8QC52_9VIBR</name>
<dbReference type="GO" id="GO:0016829">
    <property type="term" value="F:lyase activity"/>
    <property type="evidence" value="ECO:0007669"/>
    <property type="project" value="UniProtKB-KW"/>
</dbReference>
<dbReference type="InterPro" id="IPR029068">
    <property type="entry name" value="Glyas_Bleomycin-R_OHBP_Dase"/>
</dbReference>
<sequence>MDSKLGRLGGKPPQQNGRNVDHFCLQVKAVEVDVLIAYLKEQDVELLPDAVRYGATGYGWSLYVHDPEKNVVELKPVGNPAQNPIGD</sequence>
<dbReference type="EMBL" id="BBSC01000005">
    <property type="protein sequence ID" value="GAM76241.1"/>
    <property type="molecule type" value="Genomic_DNA"/>
</dbReference>
<reference evidence="1 2" key="2">
    <citation type="submission" date="2015-01" db="EMBL/GenBank/DDBJ databases">
        <authorList>
            <consortium name="NBRP consortium"/>
            <person name="Sawabe T."/>
            <person name="Meirelles P."/>
            <person name="Feng G."/>
            <person name="Sayaka M."/>
            <person name="Hattori M."/>
            <person name="Ohkuma M."/>
        </authorList>
    </citation>
    <scope>NUCLEOTIDE SEQUENCE [LARGE SCALE GENOMIC DNA]</scope>
    <source>
        <strain evidence="2">JCM 19241</strain>
    </source>
</reference>
<gene>
    <name evidence="1" type="ORF">JCM19241_539</name>
</gene>
<accession>A0A0B8QC52</accession>
<organism evidence="1 2">
    <name type="scientific">Vibrio ishigakensis</name>
    <dbReference type="NCBI Taxonomy" id="1481914"/>
    <lineage>
        <taxon>Bacteria</taxon>
        <taxon>Pseudomonadati</taxon>
        <taxon>Pseudomonadota</taxon>
        <taxon>Gammaproteobacteria</taxon>
        <taxon>Vibrionales</taxon>
        <taxon>Vibrionaceae</taxon>
        <taxon>Vibrio</taxon>
    </lineage>
</organism>
<evidence type="ECO:0000313" key="2">
    <source>
        <dbReference type="Proteomes" id="UP000031666"/>
    </source>
</evidence>
<dbReference type="SUPFAM" id="SSF54593">
    <property type="entry name" value="Glyoxalase/Bleomycin resistance protein/Dihydroxybiphenyl dioxygenase"/>
    <property type="match status" value="1"/>
</dbReference>
<reference evidence="1 2" key="1">
    <citation type="submission" date="2015-01" db="EMBL/GenBank/DDBJ databases">
        <title>Vibrio sp. C94 JCM 19241 whole genome shotgun sequence.</title>
        <authorList>
            <person name="Sawabe T."/>
            <person name="Meirelles P."/>
            <person name="Feng G."/>
            <person name="Sayaka M."/>
            <person name="Hattori M."/>
            <person name="Ohkuma M."/>
        </authorList>
    </citation>
    <scope>NUCLEOTIDE SEQUENCE [LARGE SCALE GENOMIC DNA]</scope>
    <source>
        <strain evidence="2">JCM 19241</strain>
    </source>
</reference>
<comment type="caution">
    <text evidence="1">The sequence shown here is derived from an EMBL/GenBank/DDBJ whole genome shotgun (WGS) entry which is preliminary data.</text>
</comment>
<proteinExistence type="predicted"/>
<evidence type="ECO:0000313" key="1">
    <source>
        <dbReference type="EMBL" id="GAM76241.1"/>
    </source>
</evidence>
<dbReference type="Gene3D" id="3.10.180.10">
    <property type="entry name" value="2,3-Dihydroxybiphenyl 1,2-Dioxygenase, domain 1"/>
    <property type="match status" value="1"/>
</dbReference>
<dbReference type="AlphaFoldDB" id="A0A0B8QC52"/>
<protein>
    <submittedName>
        <fullName evidence="1">Lactoylglutathione lyase</fullName>
    </submittedName>
</protein>